<name>A0A059T5V0_9CAUD</name>
<keyword evidence="1" id="KW-0812">Transmembrane</keyword>
<evidence type="ECO:0000313" key="3">
    <source>
        <dbReference type="Proteomes" id="UP000026998"/>
    </source>
</evidence>
<accession>A0A059T5V0</accession>
<proteinExistence type="predicted"/>
<keyword evidence="1" id="KW-1133">Transmembrane helix</keyword>
<keyword evidence="1" id="KW-0472">Membrane</keyword>
<feature type="transmembrane region" description="Helical" evidence="1">
    <location>
        <begin position="36"/>
        <end position="56"/>
    </location>
</feature>
<protein>
    <submittedName>
        <fullName evidence="2">Uncharacterized protein</fullName>
    </submittedName>
</protein>
<dbReference type="EMBL" id="KJ094031">
    <property type="protein sequence ID" value="AHL19523.1"/>
    <property type="molecule type" value="Genomic_DNA"/>
</dbReference>
<sequence length="57" mass="6167">MLIIKSLIVAIIFTILLVYTIDGFSRIRKGSKSNGILAVVCGIIGVITFSILVVIIF</sequence>
<reference evidence="2 3" key="1">
    <citation type="journal article" date="2014" name="Appl. Environ. Microbiol.">
        <title>Comparative genomic and morphological analysis of Listeria phages isolated from farm environments.</title>
        <authorList>
            <person name="Denes T."/>
            <person name="Vongkamjan K."/>
            <person name="Ackermann H.W."/>
            <person name="Moreno Switt A.I."/>
            <person name="Wiedmann M."/>
            <person name="den Bakker H.C."/>
        </authorList>
    </citation>
    <scope>NUCLEOTIDE SEQUENCE [LARGE SCALE GENOMIC DNA]</scope>
</reference>
<gene>
    <name evidence="2" type="ORF">LP124_126</name>
</gene>
<organism evidence="2 3">
    <name type="scientific">Listeria phage LP-124</name>
    <dbReference type="NCBI Taxonomy" id="1173765"/>
    <lineage>
        <taxon>Viruses</taxon>
        <taxon>Duplodnaviria</taxon>
        <taxon>Heunggongvirae</taxon>
        <taxon>Uroviricota</taxon>
        <taxon>Caudoviricetes</taxon>
        <taxon>Herelleviridae</taxon>
        <taxon>Jasinskavirinae</taxon>
        <taxon>Pecentumvirus</taxon>
        <taxon>Pecentumvirus LP064</taxon>
    </lineage>
</organism>
<feature type="transmembrane region" description="Helical" evidence="1">
    <location>
        <begin position="6"/>
        <end position="24"/>
    </location>
</feature>
<dbReference type="Proteomes" id="UP000026998">
    <property type="component" value="Segment"/>
</dbReference>
<evidence type="ECO:0000313" key="2">
    <source>
        <dbReference type="EMBL" id="AHL19523.1"/>
    </source>
</evidence>
<evidence type="ECO:0000256" key="1">
    <source>
        <dbReference type="SAM" id="Phobius"/>
    </source>
</evidence>